<proteinExistence type="predicted"/>
<reference evidence="1 2" key="2">
    <citation type="submission" date="2019-01" db="EMBL/GenBank/DDBJ databases">
        <title>Tautonia sociabilis, a novel thermotolerant planctomycete of Isosphaeraceae family, isolated from a 4000 m deep subterranean habitat.</title>
        <authorList>
            <person name="Kovaleva O.L."/>
            <person name="Elcheninov A.G."/>
            <person name="Van Heerden E."/>
            <person name="Toshchakov S.V."/>
            <person name="Novikov A."/>
            <person name="Bonch-Osmolovskaya E.A."/>
            <person name="Kublanov I.V."/>
        </authorList>
    </citation>
    <scope>NUCLEOTIDE SEQUENCE [LARGE SCALE GENOMIC DNA]</scope>
    <source>
        <strain evidence="1 2">GM2012</strain>
    </source>
</reference>
<accession>A0A432MH29</accession>
<dbReference type="OrthoDB" id="272880at2"/>
<comment type="caution">
    <text evidence="1">The sequence shown here is derived from an EMBL/GenBank/DDBJ whole genome shotgun (WGS) entry which is preliminary data.</text>
</comment>
<keyword evidence="2" id="KW-1185">Reference proteome</keyword>
<name>A0A432MH29_9BACT</name>
<sequence>MARPESGEGGAGWPGWAKLGVSALLVLHGTAVVAAVLAASPSSGLQRAVADQFRWYYQLLDQGYTYRFYTAGAPPTPILFAELEFEDGRSEEIRVPDRSQAPRLRFQRHLAIAYHLFEDVRRAPRDPDTGDSRSRWAASYARHLCREHPGCRRVTLFLQDHLNPSPRELVEAAREGRTIDVEDPRYYGDRLRIGAYSCDD</sequence>
<dbReference type="AlphaFoldDB" id="A0A432MH29"/>
<dbReference type="RefSeq" id="WP_126726512.1">
    <property type="nucleotide sequence ID" value="NZ_RYZH01000032.1"/>
</dbReference>
<gene>
    <name evidence="1" type="ORF">TsocGM_16215</name>
</gene>
<dbReference type="EMBL" id="RYZH01000032">
    <property type="protein sequence ID" value="RUL86277.1"/>
    <property type="molecule type" value="Genomic_DNA"/>
</dbReference>
<organism evidence="1 2">
    <name type="scientific">Tautonia sociabilis</name>
    <dbReference type="NCBI Taxonomy" id="2080755"/>
    <lineage>
        <taxon>Bacteria</taxon>
        <taxon>Pseudomonadati</taxon>
        <taxon>Planctomycetota</taxon>
        <taxon>Planctomycetia</taxon>
        <taxon>Isosphaerales</taxon>
        <taxon>Isosphaeraceae</taxon>
        <taxon>Tautonia</taxon>
    </lineage>
</organism>
<evidence type="ECO:0000313" key="2">
    <source>
        <dbReference type="Proteomes" id="UP000280296"/>
    </source>
</evidence>
<protein>
    <submittedName>
        <fullName evidence="1">Uncharacterized protein</fullName>
    </submittedName>
</protein>
<evidence type="ECO:0000313" key="1">
    <source>
        <dbReference type="EMBL" id="RUL86277.1"/>
    </source>
</evidence>
<reference evidence="1 2" key="1">
    <citation type="submission" date="2018-12" db="EMBL/GenBank/DDBJ databases">
        <authorList>
            <person name="Toschakov S.V."/>
        </authorList>
    </citation>
    <scope>NUCLEOTIDE SEQUENCE [LARGE SCALE GENOMIC DNA]</scope>
    <source>
        <strain evidence="1 2">GM2012</strain>
    </source>
</reference>
<dbReference type="Proteomes" id="UP000280296">
    <property type="component" value="Unassembled WGS sequence"/>
</dbReference>